<feature type="transmembrane region" description="Helical" evidence="7">
    <location>
        <begin position="129"/>
        <end position="148"/>
    </location>
</feature>
<evidence type="ECO:0000256" key="1">
    <source>
        <dbReference type="ARBA" id="ARBA00004651"/>
    </source>
</evidence>
<dbReference type="AlphaFoldDB" id="A0A1W2D043"/>
<feature type="transmembrane region" description="Helical" evidence="7">
    <location>
        <begin position="92"/>
        <end position="117"/>
    </location>
</feature>
<sequence>MSYYFGFMHRFSSNWKIFIQNPLGKAGLALLSLFALMAVASFGLHLLGPMYDPMTGVDPVVSRSVGPSTSHWLGTDFIGRDILCQLLEGAKIAFIVGLASAFISIIIGTVVGMVSGYAGGIVDILLMRLADMVMVLPSLVILLIIAALFGQLNIWMIVFLIAILRWPAVARVIRSQTLSLKQRPFIEASRVAGASDIRIIFKHIMPNVLPLAFLYMTFRVTSAILVEASLSFLGFGDPGQISWGMMLQWVWSSGHMFQAPYWLLPPGICISLLTLSFYMVGRAMDEVLDPRLRREGQ</sequence>
<feature type="transmembrane region" description="Helical" evidence="7">
    <location>
        <begin position="154"/>
        <end position="173"/>
    </location>
</feature>
<dbReference type="PANTHER" id="PTHR43386:SF1">
    <property type="entry name" value="D,D-DIPEPTIDE TRANSPORT SYSTEM PERMEASE PROTEIN DDPC-RELATED"/>
    <property type="match status" value="1"/>
</dbReference>
<comment type="subcellular location">
    <subcellularLocation>
        <location evidence="1 7">Cell membrane</location>
        <topology evidence="1 7">Multi-pass membrane protein</topology>
    </subcellularLocation>
</comment>
<dbReference type="Pfam" id="PF00528">
    <property type="entry name" value="BPD_transp_1"/>
    <property type="match status" value="1"/>
</dbReference>
<dbReference type="InterPro" id="IPR035906">
    <property type="entry name" value="MetI-like_sf"/>
</dbReference>
<evidence type="ECO:0000313" key="9">
    <source>
        <dbReference type="EMBL" id="SMC90414.1"/>
    </source>
</evidence>
<dbReference type="PANTHER" id="PTHR43386">
    <property type="entry name" value="OLIGOPEPTIDE TRANSPORT SYSTEM PERMEASE PROTEIN APPC"/>
    <property type="match status" value="1"/>
</dbReference>
<dbReference type="STRING" id="1121400.SAMN02746065_11489"/>
<feature type="transmembrane region" description="Helical" evidence="7">
    <location>
        <begin position="261"/>
        <end position="281"/>
    </location>
</feature>
<name>A0A1W2D043_9BACT</name>
<dbReference type="SUPFAM" id="SSF161098">
    <property type="entry name" value="MetI-like"/>
    <property type="match status" value="1"/>
</dbReference>
<keyword evidence="5 7" id="KW-1133">Transmembrane helix</keyword>
<evidence type="ECO:0000256" key="6">
    <source>
        <dbReference type="ARBA" id="ARBA00023136"/>
    </source>
</evidence>
<dbReference type="RefSeq" id="WP_084069954.1">
    <property type="nucleotide sequence ID" value="NZ_FWXY01000014.1"/>
</dbReference>
<dbReference type="GO" id="GO:0005886">
    <property type="term" value="C:plasma membrane"/>
    <property type="evidence" value="ECO:0007669"/>
    <property type="project" value="UniProtKB-SubCell"/>
</dbReference>
<dbReference type="EMBL" id="FWXY01000014">
    <property type="protein sequence ID" value="SMC90414.1"/>
    <property type="molecule type" value="Genomic_DNA"/>
</dbReference>
<dbReference type="Proteomes" id="UP000192418">
    <property type="component" value="Unassembled WGS sequence"/>
</dbReference>
<evidence type="ECO:0000256" key="7">
    <source>
        <dbReference type="RuleBase" id="RU363032"/>
    </source>
</evidence>
<dbReference type="PROSITE" id="PS50928">
    <property type="entry name" value="ABC_TM1"/>
    <property type="match status" value="1"/>
</dbReference>
<keyword evidence="6 7" id="KW-0472">Membrane</keyword>
<comment type="similarity">
    <text evidence="7">Belongs to the binding-protein-dependent transport system permease family.</text>
</comment>
<organism evidence="9 10">
    <name type="scientific">Desulfocicer vacuolatum DSM 3385</name>
    <dbReference type="NCBI Taxonomy" id="1121400"/>
    <lineage>
        <taxon>Bacteria</taxon>
        <taxon>Pseudomonadati</taxon>
        <taxon>Thermodesulfobacteriota</taxon>
        <taxon>Desulfobacteria</taxon>
        <taxon>Desulfobacterales</taxon>
        <taxon>Desulfobacteraceae</taxon>
        <taxon>Desulfocicer</taxon>
    </lineage>
</organism>
<protein>
    <submittedName>
        <fullName evidence="9">Peptide/nickel transport system permease protein</fullName>
    </submittedName>
</protein>
<dbReference type="InterPro" id="IPR050366">
    <property type="entry name" value="BP-dependent_transpt_permease"/>
</dbReference>
<dbReference type="GO" id="GO:0055085">
    <property type="term" value="P:transmembrane transport"/>
    <property type="evidence" value="ECO:0007669"/>
    <property type="project" value="InterPro"/>
</dbReference>
<evidence type="ECO:0000259" key="8">
    <source>
        <dbReference type="PROSITE" id="PS50928"/>
    </source>
</evidence>
<evidence type="ECO:0000256" key="4">
    <source>
        <dbReference type="ARBA" id="ARBA00022692"/>
    </source>
</evidence>
<evidence type="ECO:0000313" key="10">
    <source>
        <dbReference type="Proteomes" id="UP000192418"/>
    </source>
</evidence>
<accession>A0A1W2D043</accession>
<keyword evidence="3" id="KW-1003">Cell membrane</keyword>
<evidence type="ECO:0000256" key="3">
    <source>
        <dbReference type="ARBA" id="ARBA00022475"/>
    </source>
</evidence>
<keyword evidence="4 7" id="KW-0812">Transmembrane</keyword>
<dbReference type="Gene3D" id="1.10.3720.10">
    <property type="entry name" value="MetI-like"/>
    <property type="match status" value="1"/>
</dbReference>
<reference evidence="9 10" key="1">
    <citation type="submission" date="2017-04" db="EMBL/GenBank/DDBJ databases">
        <authorList>
            <person name="Afonso C.L."/>
            <person name="Miller P.J."/>
            <person name="Scott M.A."/>
            <person name="Spackman E."/>
            <person name="Goraichik I."/>
            <person name="Dimitrov K.M."/>
            <person name="Suarez D.L."/>
            <person name="Swayne D.E."/>
        </authorList>
    </citation>
    <scope>NUCLEOTIDE SEQUENCE [LARGE SCALE GENOMIC DNA]</scope>
    <source>
        <strain evidence="9 10">DSM 3385</strain>
    </source>
</reference>
<keyword evidence="2 7" id="KW-0813">Transport</keyword>
<keyword evidence="10" id="KW-1185">Reference proteome</keyword>
<proteinExistence type="inferred from homology"/>
<feature type="domain" description="ABC transmembrane type-1" evidence="8">
    <location>
        <begin position="90"/>
        <end position="281"/>
    </location>
</feature>
<feature type="transmembrane region" description="Helical" evidence="7">
    <location>
        <begin position="208"/>
        <end position="235"/>
    </location>
</feature>
<dbReference type="CDD" id="cd06261">
    <property type="entry name" value="TM_PBP2"/>
    <property type="match status" value="1"/>
</dbReference>
<dbReference type="InterPro" id="IPR000515">
    <property type="entry name" value="MetI-like"/>
</dbReference>
<dbReference type="OrthoDB" id="9783218at2"/>
<evidence type="ECO:0000256" key="5">
    <source>
        <dbReference type="ARBA" id="ARBA00022989"/>
    </source>
</evidence>
<gene>
    <name evidence="9" type="ORF">SAMN02746065_11489</name>
</gene>
<evidence type="ECO:0000256" key="2">
    <source>
        <dbReference type="ARBA" id="ARBA00022448"/>
    </source>
</evidence>